<evidence type="ECO:0000256" key="2">
    <source>
        <dbReference type="ARBA" id="ARBA00006175"/>
    </source>
</evidence>
<dbReference type="NCBIfam" id="TIGR00861">
    <property type="entry name" value="MIP"/>
    <property type="match status" value="1"/>
</dbReference>
<feature type="transmembrane region" description="Helical" evidence="9">
    <location>
        <begin position="203"/>
        <end position="225"/>
    </location>
</feature>
<evidence type="ECO:0000256" key="4">
    <source>
        <dbReference type="ARBA" id="ARBA00022475"/>
    </source>
</evidence>
<dbReference type="OrthoDB" id="9807293at2"/>
<dbReference type="InterPro" id="IPR000425">
    <property type="entry name" value="MIP"/>
</dbReference>
<dbReference type="AlphaFoldDB" id="A0A136Q509"/>
<comment type="caution">
    <text evidence="10">The sequence shown here is derived from an EMBL/GenBank/DDBJ whole genome shotgun (WGS) entry which is preliminary data.</text>
</comment>
<dbReference type="CDD" id="cd00333">
    <property type="entry name" value="MIP"/>
    <property type="match status" value="1"/>
</dbReference>
<dbReference type="InterPro" id="IPR034294">
    <property type="entry name" value="Aquaporin_transptr"/>
</dbReference>
<keyword evidence="5 8" id="KW-0812">Transmembrane</keyword>
<gene>
    <name evidence="10" type="ORF">HMPREF3293_01560</name>
</gene>
<dbReference type="Proteomes" id="UP000070366">
    <property type="component" value="Unassembled WGS sequence"/>
</dbReference>
<dbReference type="GO" id="GO:0005886">
    <property type="term" value="C:plasma membrane"/>
    <property type="evidence" value="ECO:0007669"/>
    <property type="project" value="UniProtKB-SubCell"/>
</dbReference>
<evidence type="ECO:0000313" key="10">
    <source>
        <dbReference type="EMBL" id="KXK65636.1"/>
    </source>
</evidence>
<dbReference type="GO" id="GO:0015250">
    <property type="term" value="F:water channel activity"/>
    <property type="evidence" value="ECO:0007669"/>
    <property type="project" value="TreeGrafter"/>
</dbReference>
<evidence type="ECO:0000256" key="3">
    <source>
        <dbReference type="ARBA" id="ARBA00022448"/>
    </source>
</evidence>
<dbReference type="PANTHER" id="PTHR19139">
    <property type="entry name" value="AQUAPORIN TRANSPORTER"/>
    <property type="match status" value="1"/>
</dbReference>
<dbReference type="SUPFAM" id="SSF81338">
    <property type="entry name" value="Aquaporin-like"/>
    <property type="match status" value="1"/>
</dbReference>
<evidence type="ECO:0000256" key="7">
    <source>
        <dbReference type="ARBA" id="ARBA00023136"/>
    </source>
</evidence>
<organism evidence="10 11">
    <name type="scientific">Christensenella minuta</name>
    <dbReference type="NCBI Taxonomy" id="626937"/>
    <lineage>
        <taxon>Bacteria</taxon>
        <taxon>Bacillati</taxon>
        <taxon>Bacillota</taxon>
        <taxon>Clostridia</taxon>
        <taxon>Christensenellales</taxon>
        <taxon>Christensenellaceae</taxon>
        <taxon>Christensenella</taxon>
    </lineage>
</organism>
<evidence type="ECO:0000256" key="1">
    <source>
        <dbReference type="ARBA" id="ARBA00004651"/>
    </source>
</evidence>
<dbReference type="RefSeq" id="WP_066519567.1">
    <property type="nucleotide sequence ID" value="NZ_CABMOF010000002.1"/>
</dbReference>
<evidence type="ECO:0000313" key="11">
    <source>
        <dbReference type="Proteomes" id="UP000070366"/>
    </source>
</evidence>
<dbReference type="PANTHER" id="PTHR19139:SF199">
    <property type="entry name" value="MIP17260P"/>
    <property type="match status" value="1"/>
</dbReference>
<keyword evidence="11" id="KW-1185">Reference proteome</keyword>
<proteinExistence type="inferred from homology"/>
<keyword evidence="6 9" id="KW-1133">Transmembrane helix</keyword>
<feature type="transmembrane region" description="Helical" evidence="9">
    <location>
        <begin position="33"/>
        <end position="58"/>
    </location>
</feature>
<feature type="transmembrane region" description="Helical" evidence="9">
    <location>
        <begin position="159"/>
        <end position="183"/>
    </location>
</feature>
<dbReference type="Gene3D" id="1.20.1080.10">
    <property type="entry name" value="Glycerol uptake facilitator protein"/>
    <property type="match status" value="1"/>
</dbReference>
<dbReference type="EMBL" id="LSZW01000060">
    <property type="protein sequence ID" value="KXK65636.1"/>
    <property type="molecule type" value="Genomic_DNA"/>
</dbReference>
<sequence length="233" mass="23418">MKKYVAEFIGTFVLVLFGCGTAALSGGIGGVTGIVGIALAFGLSIVAMAYCIGNVSGCHINPAVSFAMLISKRMSGKDFVGYVIGQVLGAIAASAVLMAIVNNADLGGIAATGLGQNGFGEASSVGLSMGGAFLVEVILTFVFVLTAMGVTASEKMGSVAGVVIGLTLAFVHIMGIPLTGTSVNPARSLAPAIFMGGQALEQVWLFIAAPLVGAALAALVWVFLIKSKKEQLA</sequence>
<dbReference type="PRINTS" id="PR00783">
    <property type="entry name" value="MINTRINSICP"/>
</dbReference>
<dbReference type="PROSITE" id="PS00221">
    <property type="entry name" value="MIP"/>
    <property type="match status" value="1"/>
</dbReference>
<evidence type="ECO:0000256" key="6">
    <source>
        <dbReference type="ARBA" id="ARBA00022989"/>
    </source>
</evidence>
<keyword evidence="3 8" id="KW-0813">Transport</keyword>
<evidence type="ECO:0000256" key="5">
    <source>
        <dbReference type="ARBA" id="ARBA00022692"/>
    </source>
</evidence>
<dbReference type="STRING" id="626937.HMPREF3293_01560"/>
<keyword evidence="7 9" id="KW-0472">Membrane</keyword>
<dbReference type="Pfam" id="PF00230">
    <property type="entry name" value="MIP"/>
    <property type="match status" value="1"/>
</dbReference>
<comment type="similarity">
    <text evidence="2 8">Belongs to the MIP/aquaporin (TC 1.A.8) family.</text>
</comment>
<feature type="transmembrane region" description="Helical" evidence="9">
    <location>
        <begin position="122"/>
        <end position="147"/>
    </location>
</feature>
<dbReference type="PATRIC" id="fig|626937.4.peg.1541"/>
<comment type="subcellular location">
    <subcellularLocation>
        <location evidence="1">Cell membrane</location>
        <topology evidence="1">Multi-pass membrane protein</topology>
    </subcellularLocation>
</comment>
<protein>
    <submittedName>
        <fullName evidence="10">Channel protein, MIP family</fullName>
    </submittedName>
</protein>
<name>A0A136Q509_9FIRM</name>
<dbReference type="InterPro" id="IPR022357">
    <property type="entry name" value="MIP_CS"/>
</dbReference>
<dbReference type="KEGG" id="cmiu:B1H56_10700"/>
<accession>A0A136Q509</accession>
<keyword evidence="4" id="KW-1003">Cell membrane</keyword>
<feature type="transmembrane region" description="Helical" evidence="9">
    <location>
        <begin position="79"/>
        <end position="102"/>
    </location>
</feature>
<reference evidence="10 11" key="1">
    <citation type="submission" date="2016-02" db="EMBL/GenBank/DDBJ databases">
        <authorList>
            <person name="Wen L."/>
            <person name="He K."/>
            <person name="Yang H."/>
        </authorList>
    </citation>
    <scope>NUCLEOTIDE SEQUENCE [LARGE SCALE GENOMIC DNA]</scope>
    <source>
        <strain evidence="10 11">DSM 22607</strain>
    </source>
</reference>
<evidence type="ECO:0000256" key="9">
    <source>
        <dbReference type="SAM" id="Phobius"/>
    </source>
</evidence>
<evidence type="ECO:0000256" key="8">
    <source>
        <dbReference type="RuleBase" id="RU000477"/>
    </source>
</evidence>
<dbReference type="PROSITE" id="PS51257">
    <property type="entry name" value="PROKAR_LIPOPROTEIN"/>
    <property type="match status" value="1"/>
</dbReference>
<dbReference type="InterPro" id="IPR023271">
    <property type="entry name" value="Aquaporin-like"/>
</dbReference>